<sequence>MAQRVGHSADGVFVMIVDEDKSHANFARGMLSSLNFHVIVYSSPVNALVFLENNAQDVAVVLAAVDMKQLSGFQFLEAARVKRQDLQVISK</sequence>
<evidence type="ECO:0007829" key="6">
    <source>
        <dbReference type="ProteomicsDB" id="A0A0P0W8Y3"/>
    </source>
</evidence>
<name>A0A0P0W8Y3_ORYSJ</name>
<evidence type="ECO:0000259" key="2">
    <source>
        <dbReference type="PROSITE" id="PS50110"/>
    </source>
</evidence>
<dbReference type="Gramene" id="Os04t0348600-01">
    <property type="protein sequence ID" value="Os04t0348600-01"/>
    <property type="gene ID" value="Os04g0348600"/>
</dbReference>
<reference evidence="3 4" key="2">
    <citation type="journal article" date="2013" name="Plant Cell Physiol.">
        <title>Rice Annotation Project Database (RAP-DB): an integrative and interactive database for rice genomics.</title>
        <authorList>
            <person name="Sakai H."/>
            <person name="Lee S.S."/>
            <person name="Tanaka T."/>
            <person name="Numa H."/>
            <person name="Kim J."/>
            <person name="Kawahara Y."/>
            <person name="Wakimoto H."/>
            <person name="Yang C.C."/>
            <person name="Iwamoto M."/>
            <person name="Abe T."/>
            <person name="Yamada Y."/>
            <person name="Muto A."/>
            <person name="Inokuchi H."/>
            <person name="Ikemura T."/>
            <person name="Matsumoto T."/>
            <person name="Sasaki T."/>
            <person name="Itoh T."/>
        </authorList>
    </citation>
    <scope>NUCLEOTIDE SEQUENCE [LARGE SCALE GENOMIC DNA]</scope>
    <source>
        <strain evidence="4">cv. Nipponbare</strain>
    </source>
</reference>
<dbReference type="InterPro" id="IPR011006">
    <property type="entry name" value="CheY-like_superfamily"/>
</dbReference>
<dbReference type="PaxDb" id="39947-A0A0P0W8Y3"/>
<dbReference type="EMBL" id="AP014960">
    <property type="protein sequence ID" value="BAS88709.1"/>
    <property type="molecule type" value="Genomic_DNA"/>
</dbReference>
<dbReference type="SUPFAM" id="SSF52172">
    <property type="entry name" value="CheY-like"/>
    <property type="match status" value="1"/>
</dbReference>
<dbReference type="AlphaFoldDB" id="A0A0P0W8Y3"/>
<gene>
    <name evidence="3" type="ordered locus">Os04g0348600</name>
    <name evidence="3" type="ORF">OSNPB_040348600</name>
</gene>
<evidence type="ECO:0007829" key="5">
    <source>
        <dbReference type="PeptideAtlas" id="A0A0P0W8Y3"/>
    </source>
</evidence>
<organism evidence="3 4">
    <name type="scientific">Oryza sativa subsp. japonica</name>
    <name type="common">Rice</name>
    <dbReference type="NCBI Taxonomy" id="39947"/>
    <lineage>
        <taxon>Eukaryota</taxon>
        <taxon>Viridiplantae</taxon>
        <taxon>Streptophyta</taxon>
        <taxon>Embryophyta</taxon>
        <taxon>Tracheophyta</taxon>
        <taxon>Spermatophyta</taxon>
        <taxon>Magnoliopsida</taxon>
        <taxon>Liliopsida</taxon>
        <taxon>Poales</taxon>
        <taxon>Poaceae</taxon>
        <taxon>BOP clade</taxon>
        <taxon>Oryzoideae</taxon>
        <taxon>Oryzeae</taxon>
        <taxon>Oryzinae</taxon>
        <taxon>Oryza</taxon>
        <taxon>Oryza sativa</taxon>
    </lineage>
</organism>
<dbReference type="Gene3D" id="3.40.50.2300">
    <property type="match status" value="1"/>
</dbReference>
<dbReference type="Proteomes" id="UP000059680">
    <property type="component" value="Chromosome 4"/>
</dbReference>
<protein>
    <submittedName>
        <fullName evidence="3">Os04g0348600 protein</fullName>
    </submittedName>
</protein>
<dbReference type="InParanoid" id="A0A0P0W8Y3"/>
<proteinExistence type="evidence at protein level"/>
<evidence type="ECO:0000313" key="3">
    <source>
        <dbReference type="EMBL" id="BAS88709.1"/>
    </source>
</evidence>
<dbReference type="SMR" id="A0A0P0W8Y3"/>
<dbReference type="PROSITE" id="PS50110">
    <property type="entry name" value="RESPONSE_REGULATORY"/>
    <property type="match status" value="1"/>
</dbReference>
<reference evidence="4" key="1">
    <citation type="journal article" date="2005" name="Nature">
        <title>The map-based sequence of the rice genome.</title>
        <authorList>
            <consortium name="International rice genome sequencing project (IRGSP)"/>
            <person name="Matsumoto T."/>
            <person name="Wu J."/>
            <person name="Kanamori H."/>
            <person name="Katayose Y."/>
            <person name="Fujisawa M."/>
            <person name="Namiki N."/>
            <person name="Mizuno H."/>
            <person name="Yamamoto K."/>
            <person name="Antonio B.A."/>
            <person name="Baba T."/>
            <person name="Sakata K."/>
            <person name="Nagamura Y."/>
            <person name="Aoki H."/>
            <person name="Arikawa K."/>
            <person name="Arita K."/>
            <person name="Bito T."/>
            <person name="Chiden Y."/>
            <person name="Fujitsuka N."/>
            <person name="Fukunaka R."/>
            <person name="Hamada M."/>
            <person name="Harada C."/>
            <person name="Hayashi A."/>
            <person name="Hijishita S."/>
            <person name="Honda M."/>
            <person name="Hosokawa S."/>
            <person name="Ichikawa Y."/>
            <person name="Idonuma A."/>
            <person name="Iijima M."/>
            <person name="Ikeda M."/>
            <person name="Ikeno M."/>
            <person name="Ito K."/>
            <person name="Ito S."/>
            <person name="Ito T."/>
            <person name="Ito Y."/>
            <person name="Ito Y."/>
            <person name="Iwabuchi A."/>
            <person name="Kamiya K."/>
            <person name="Karasawa W."/>
            <person name="Kurita K."/>
            <person name="Katagiri S."/>
            <person name="Kikuta A."/>
            <person name="Kobayashi H."/>
            <person name="Kobayashi N."/>
            <person name="Machita K."/>
            <person name="Maehara T."/>
            <person name="Masukawa M."/>
            <person name="Mizubayashi T."/>
            <person name="Mukai Y."/>
            <person name="Nagasaki H."/>
            <person name="Nagata Y."/>
            <person name="Naito S."/>
            <person name="Nakashima M."/>
            <person name="Nakama Y."/>
            <person name="Nakamichi Y."/>
            <person name="Nakamura M."/>
            <person name="Meguro A."/>
            <person name="Negishi M."/>
            <person name="Ohta I."/>
            <person name="Ohta T."/>
            <person name="Okamoto M."/>
            <person name="Ono N."/>
            <person name="Saji S."/>
            <person name="Sakaguchi M."/>
            <person name="Sakai K."/>
            <person name="Shibata M."/>
            <person name="Shimokawa T."/>
            <person name="Song J."/>
            <person name="Takazaki Y."/>
            <person name="Terasawa K."/>
            <person name="Tsugane M."/>
            <person name="Tsuji K."/>
            <person name="Ueda S."/>
            <person name="Waki K."/>
            <person name="Yamagata H."/>
            <person name="Yamamoto M."/>
            <person name="Yamamoto S."/>
            <person name="Yamane H."/>
            <person name="Yoshiki S."/>
            <person name="Yoshihara R."/>
            <person name="Yukawa K."/>
            <person name="Zhong H."/>
            <person name="Yano M."/>
            <person name="Yuan Q."/>
            <person name="Ouyang S."/>
            <person name="Liu J."/>
            <person name="Jones K.M."/>
            <person name="Gansberger K."/>
            <person name="Moffat K."/>
            <person name="Hill J."/>
            <person name="Bera J."/>
            <person name="Fadrosh D."/>
            <person name="Jin S."/>
            <person name="Johri S."/>
            <person name="Kim M."/>
            <person name="Overton L."/>
            <person name="Reardon M."/>
            <person name="Tsitrin T."/>
            <person name="Vuong H."/>
            <person name="Weaver B."/>
            <person name="Ciecko A."/>
            <person name="Tallon L."/>
            <person name="Jackson J."/>
            <person name="Pai G."/>
            <person name="Aken S.V."/>
            <person name="Utterback T."/>
            <person name="Reidmuller S."/>
            <person name="Feldblyum T."/>
            <person name="Hsiao J."/>
            <person name="Zismann V."/>
            <person name="Iobst S."/>
            <person name="de Vazeille A.R."/>
            <person name="Buell C.R."/>
            <person name="Ying K."/>
            <person name="Li Y."/>
            <person name="Lu T."/>
            <person name="Huang Y."/>
            <person name="Zhao Q."/>
            <person name="Feng Q."/>
            <person name="Zhang L."/>
            <person name="Zhu J."/>
            <person name="Weng Q."/>
            <person name="Mu J."/>
            <person name="Lu Y."/>
            <person name="Fan D."/>
            <person name="Liu Y."/>
            <person name="Guan J."/>
            <person name="Zhang Y."/>
            <person name="Yu S."/>
            <person name="Liu X."/>
            <person name="Zhang Y."/>
            <person name="Hong G."/>
            <person name="Han B."/>
            <person name="Choisne N."/>
            <person name="Demange N."/>
            <person name="Orjeda G."/>
            <person name="Samain S."/>
            <person name="Cattolico L."/>
            <person name="Pelletier E."/>
            <person name="Couloux A."/>
            <person name="Segurens B."/>
            <person name="Wincker P."/>
            <person name="D'Hont A."/>
            <person name="Scarpelli C."/>
            <person name="Weissenbach J."/>
            <person name="Salanoubat M."/>
            <person name="Quetier F."/>
            <person name="Yu Y."/>
            <person name="Kim H.R."/>
            <person name="Rambo T."/>
            <person name="Currie J."/>
            <person name="Collura K."/>
            <person name="Luo M."/>
            <person name="Yang T."/>
            <person name="Ammiraju J.S.S."/>
            <person name="Engler F."/>
            <person name="Soderlund C."/>
            <person name="Wing R.A."/>
            <person name="Palmer L.E."/>
            <person name="de la Bastide M."/>
            <person name="Spiegel L."/>
            <person name="Nascimento L."/>
            <person name="Zutavern T."/>
            <person name="O'Shaughnessy A."/>
            <person name="Dike S."/>
            <person name="Dedhia N."/>
            <person name="Preston R."/>
            <person name="Balija V."/>
            <person name="McCombie W.R."/>
            <person name="Chow T."/>
            <person name="Chen H."/>
            <person name="Chung M."/>
            <person name="Chen C."/>
            <person name="Shaw J."/>
            <person name="Wu H."/>
            <person name="Hsiao K."/>
            <person name="Chao Y."/>
            <person name="Chu M."/>
            <person name="Cheng C."/>
            <person name="Hour A."/>
            <person name="Lee P."/>
            <person name="Lin S."/>
            <person name="Lin Y."/>
            <person name="Liou J."/>
            <person name="Liu S."/>
            <person name="Hsing Y."/>
            <person name="Raghuvanshi S."/>
            <person name="Mohanty A."/>
            <person name="Bharti A.K."/>
            <person name="Gaur A."/>
            <person name="Gupta V."/>
            <person name="Kumar D."/>
            <person name="Ravi V."/>
            <person name="Vij S."/>
            <person name="Kapur A."/>
            <person name="Khurana P."/>
            <person name="Khurana P."/>
            <person name="Khurana J.P."/>
            <person name="Tyagi A.K."/>
            <person name="Gaikwad K."/>
            <person name="Singh A."/>
            <person name="Dalal V."/>
            <person name="Srivastava S."/>
            <person name="Dixit A."/>
            <person name="Pal A.K."/>
            <person name="Ghazi I.A."/>
            <person name="Yadav M."/>
            <person name="Pandit A."/>
            <person name="Bhargava A."/>
            <person name="Sureshbabu K."/>
            <person name="Batra K."/>
            <person name="Sharma T.R."/>
            <person name="Mohapatra T."/>
            <person name="Singh N.K."/>
            <person name="Messing J."/>
            <person name="Nelson A.B."/>
            <person name="Fuks G."/>
            <person name="Kavchok S."/>
            <person name="Keizer G."/>
            <person name="Linton E."/>
            <person name="Llaca V."/>
            <person name="Song R."/>
            <person name="Tanyolac B."/>
            <person name="Young S."/>
            <person name="Ho-Il K."/>
            <person name="Hahn J.H."/>
            <person name="Sangsakoo G."/>
            <person name="Vanavichit A."/>
            <person name="de Mattos Luiz.A.T."/>
            <person name="Zimmer P.D."/>
            <person name="Malone G."/>
            <person name="Dellagostin O."/>
            <person name="de Oliveira A.C."/>
            <person name="Bevan M."/>
            <person name="Bancroft I."/>
            <person name="Minx P."/>
            <person name="Cordum H."/>
            <person name="Wilson R."/>
            <person name="Cheng Z."/>
            <person name="Jin W."/>
            <person name="Jiang J."/>
            <person name="Leong S.A."/>
            <person name="Iwama H."/>
            <person name="Gojobori T."/>
            <person name="Itoh T."/>
            <person name="Niimura Y."/>
            <person name="Fujii Y."/>
            <person name="Habara T."/>
            <person name="Sakai H."/>
            <person name="Sato Y."/>
            <person name="Wilson G."/>
            <person name="Kumar K."/>
            <person name="McCouch S."/>
            <person name="Juretic N."/>
            <person name="Hoen D."/>
            <person name="Wright S."/>
            <person name="Bruskiewich R."/>
            <person name="Bureau T."/>
            <person name="Miyao A."/>
            <person name="Hirochika H."/>
            <person name="Nishikawa T."/>
            <person name="Kadowaki K."/>
            <person name="Sugiura M."/>
            <person name="Burr B."/>
            <person name="Sasaki T."/>
        </authorList>
    </citation>
    <scope>NUCLEOTIDE SEQUENCE [LARGE SCALE GENOMIC DNA]</scope>
    <source>
        <strain evidence="4">cv. Nipponbare</strain>
    </source>
</reference>
<evidence type="ECO:0000256" key="1">
    <source>
        <dbReference type="PROSITE-ProRule" id="PRU00169"/>
    </source>
</evidence>
<comment type="caution">
    <text evidence="1">Lacks conserved residue(s) required for the propagation of feature annotation.</text>
</comment>
<reference evidence="3 4" key="3">
    <citation type="journal article" date="2013" name="Rice">
        <title>Improvement of the Oryza sativa Nipponbare reference genome using next generation sequence and optical map data.</title>
        <authorList>
            <person name="Kawahara Y."/>
            <person name="de la Bastide M."/>
            <person name="Hamilton J.P."/>
            <person name="Kanamori H."/>
            <person name="McCombie W.R."/>
            <person name="Ouyang S."/>
            <person name="Schwartz D.C."/>
            <person name="Tanaka T."/>
            <person name="Wu J."/>
            <person name="Zhou S."/>
            <person name="Childs K.L."/>
            <person name="Davidson R.M."/>
            <person name="Lin H."/>
            <person name="Quesada-Ocampo L."/>
            <person name="Vaillancourt B."/>
            <person name="Sakai H."/>
            <person name="Lee S.S."/>
            <person name="Kim J."/>
            <person name="Numa H."/>
            <person name="Itoh T."/>
            <person name="Buell C.R."/>
            <person name="Matsumoto T."/>
        </authorList>
    </citation>
    <scope>NUCLEOTIDE SEQUENCE [LARGE SCALE GENOMIC DNA]</scope>
    <source>
        <strain evidence="4">cv. Nipponbare</strain>
    </source>
</reference>
<dbReference type="STRING" id="39947.A0A0P0W8Y3"/>
<dbReference type="InterPro" id="IPR001789">
    <property type="entry name" value="Sig_transdc_resp-reg_receiver"/>
</dbReference>
<feature type="domain" description="Response regulatory" evidence="2">
    <location>
        <begin position="13"/>
        <end position="91"/>
    </location>
</feature>
<keyword evidence="5 6" id="KW-1267">Proteomics identification</keyword>
<keyword evidence="4" id="KW-1185">Reference proteome</keyword>
<dbReference type="GO" id="GO:0000160">
    <property type="term" value="P:phosphorelay signal transduction system"/>
    <property type="evidence" value="ECO:0007669"/>
    <property type="project" value="InterPro"/>
</dbReference>
<evidence type="ECO:0000313" key="4">
    <source>
        <dbReference type="Proteomes" id="UP000059680"/>
    </source>
</evidence>
<accession>A0A0P0W8Y3</accession>